<proteinExistence type="predicted"/>
<dbReference type="AlphaFoldDB" id="A0A9Q3K2A1"/>
<organism evidence="2 3">
    <name type="scientific">Austropuccinia psidii MF-1</name>
    <dbReference type="NCBI Taxonomy" id="1389203"/>
    <lineage>
        <taxon>Eukaryota</taxon>
        <taxon>Fungi</taxon>
        <taxon>Dikarya</taxon>
        <taxon>Basidiomycota</taxon>
        <taxon>Pucciniomycotina</taxon>
        <taxon>Pucciniomycetes</taxon>
        <taxon>Pucciniales</taxon>
        <taxon>Sphaerophragmiaceae</taxon>
        <taxon>Austropuccinia</taxon>
    </lineage>
</organism>
<evidence type="ECO:0000256" key="1">
    <source>
        <dbReference type="SAM" id="MobiDB-lite"/>
    </source>
</evidence>
<sequence length="79" mass="8397">MEGAAPSRKQGRGPRRSNSFSVVVGYFPGLSRKTFKGPGEDGEVEERNSVEEEESEGTEGVTAPVGAVTPSWRTNSSPV</sequence>
<evidence type="ECO:0000313" key="3">
    <source>
        <dbReference type="Proteomes" id="UP000765509"/>
    </source>
</evidence>
<comment type="caution">
    <text evidence="2">The sequence shown here is derived from an EMBL/GenBank/DDBJ whole genome shotgun (WGS) entry which is preliminary data.</text>
</comment>
<keyword evidence="3" id="KW-1185">Reference proteome</keyword>
<feature type="region of interest" description="Disordered" evidence="1">
    <location>
        <begin position="1"/>
        <end position="20"/>
    </location>
</feature>
<protein>
    <submittedName>
        <fullName evidence="2">Uncharacterized protein</fullName>
    </submittedName>
</protein>
<feature type="region of interest" description="Disordered" evidence="1">
    <location>
        <begin position="30"/>
        <end position="79"/>
    </location>
</feature>
<gene>
    <name evidence="2" type="ORF">O181_112682</name>
</gene>
<name>A0A9Q3K2A1_9BASI</name>
<dbReference type="Proteomes" id="UP000765509">
    <property type="component" value="Unassembled WGS sequence"/>
</dbReference>
<accession>A0A9Q3K2A1</accession>
<evidence type="ECO:0000313" key="2">
    <source>
        <dbReference type="EMBL" id="MBW0572967.1"/>
    </source>
</evidence>
<reference evidence="2" key="1">
    <citation type="submission" date="2021-03" db="EMBL/GenBank/DDBJ databases">
        <title>Draft genome sequence of rust myrtle Austropuccinia psidii MF-1, a brazilian biotype.</title>
        <authorList>
            <person name="Quecine M.C."/>
            <person name="Pachon D.M.R."/>
            <person name="Bonatelli M.L."/>
            <person name="Correr F.H."/>
            <person name="Franceschini L.M."/>
            <person name="Leite T.F."/>
            <person name="Margarido G.R.A."/>
            <person name="Almeida C.A."/>
            <person name="Ferrarezi J.A."/>
            <person name="Labate C.A."/>
        </authorList>
    </citation>
    <scope>NUCLEOTIDE SEQUENCE</scope>
    <source>
        <strain evidence="2">MF-1</strain>
    </source>
</reference>
<dbReference type="EMBL" id="AVOT02091102">
    <property type="protein sequence ID" value="MBW0572967.1"/>
    <property type="molecule type" value="Genomic_DNA"/>
</dbReference>